<protein>
    <recommendedName>
        <fullName evidence="2">DUF4220 domain-containing protein</fullName>
    </recommendedName>
</protein>
<dbReference type="Gramene" id="TraesLDM6D03G03790160.3">
    <property type="protein sequence ID" value="TraesLDM6D03G03790160.3"/>
    <property type="gene ID" value="TraesLDM6D03G03790160"/>
</dbReference>
<reference evidence="3" key="2">
    <citation type="submission" date="2018-10" db="UniProtKB">
        <authorList>
            <consortium name="EnsemblPlants"/>
        </authorList>
    </citation>
    <scope>IDENTIFICATION</scope>
</reference>
<dbReference type="Gramene" id="TraesSYM6D03G03734100.3">
    <property type="protein sequence ID" value="TraesSYM6D03G03734100.3"/>
    <property type="gene ID" value="TraesSYM6D03G03734100"/>
</dbReference>
<feature type="domain" description="DUF4220" evidence="2">
    <location>
        <begin position="51"/>
        <end position="366"/>
    </location>
</feature>
<dbReference type="PANTHER" id="PTHR31325">
    <property type="entry name" value="OS01G0798800 PROTEIN-RELATED"/>
    <property type="match status" value="1"/>
</dbReference>
<dbReference type="Gramene" id="TraesJUL6D03G03819260.2">
    <property type="protein sequence ID" value="TraesJUL6D03G03819260.2"/>
    <property type="gene ID" value="TraesJUL6D03G03819260"/>
</dbReference>
<dbReference type="Gramene" id="TraesWEE_scaffold_177413_01G000100.1">
    <property type="protein sequence ID" value="TraesWEE_scaffold_177413_01G000100.1"/>
    <property type="gene ID" value="TraesWEE_scaffold_177413_01G000100"/>
</dbReference>
<dbReference type="Gramene" id="TraesSTA6D03G03779290.4">
    <property type="protein sequence ID" value="TraesSTA6D03G03779290.4"/>
    <property type="gene ID" value="TraesSTA6D03G03779290"/>
</dbReference>
<dbReference type="Gramene" id="TraesPARA_EIv1.0_2132360.2">
    <property type="protein sequence ID" value="TraesPARA_EIv1.0_2132360.2.CDS"/>
    <property type="gene ID" value="TraesPARA_EIv1.0_2132360"/>
</dbReference>
<dbReference type="STRING" id="4565.A0A3B6QNE0"/>
<dbReference type="Gramene" id="TraesMAC6D03G03784400.1">
    <property type="protein sequence ID" value="TraesMAC6D03G03784400.1"/>
    <property type="gene ID" value="TraesMAC6D03G03784400"/>
</dbReference>
<dbReference type="Gramene" id="TraesPARA_EIv1.0_2132360.1">
    <property type="protein sequence ID" value="TraesPARA_EIv1.0_2132360.1.CDS"/>
    <property type="gene ID" value="TraesPARA_EIv1.0_2132360"/>
</dbReference>
<dbReference type="Gramene" id="TraesSYM6D03G03734100.1">
    <property type="protein sequence ID" value="TraesSYM6D03G03734100.1"/>
    <property type="gene ID" value="TraesSYM6D03G03734100"/>
</dbReference>
<dbReference type="Pfam" id="PF13968">
    <property type="entry name" value="DUF4220"/>
    <property type="match status" value="1"/>
</dbReference>
<dbReference type="RefSeq" id="XP_044421472.1">
    <property type="nucleotide sequence ID" value="XM_044565537.1"/>
</dbReference>
<dbReference type="Gramene" id="TraesLAC6D03G03736800.1">
    <property type="protein sequence ID" value="TraesLAC6D03G03736800.1"/>
    <property type="gene ID" value="TraesLAC6D03G03736800"/>
</dbReference>
<dbReference type="Proteomes" id="UP000019116">
    <property type="component" value="Chromosome 6D"/>
</dbReference>
<reference evidence="3" key="1">
    <citation type="submission" date="2018-08" db="EMBL/GenBank/DDBJ databases">
        <authorList>
            <person name="Rossello M."/>
        </authorList>
    </citation>
    <scope>NUCLEOTIDE SEQUENCE [LARGE SCALE GENOMIC DNA]</scope>
    <source>
        <strain evidence="3">cv. Chinese Spring</strain>
    </source>
</reference>
<dbReference type="KEGG" id="taes:123145984"/>
<dbReference type="Gramene" id="TraesSTA6D03G03779290.2">
    <property type="protein sequence ID" value="TraesSTA6D03G03779290.2"/>
    <property type="gene ID" value="TraesSTA6D03G03779290"/>
</dbReference>
<dbReference type="Pfam" id="PF04578">
    <property type="entry name" value="DUF594"/>
    <property type="match status" value="1"/>
</dbReference>
<dbReference type="Gramene" id="TraesSYM6D03G03734100.2">
    <property type="protein sequence ID" value="TraesSYM6D03G03734100.2"/>
    <property type="gene ID" value="TraesSYM6D03G03734100"/>
</dbReference>
<gene>
    <name evidence="3" type="primary">LOC123145984</name>
</gene>
<dbReference type="Gramene" id="TraesSTA6D03G03779290.3">
    <property type="protein sequence ID" value="TraesSTA6D03G03779290.3"/>
    <property type="gene ID" value="TraesSTA6D03G03779290"/>
</dbReference>
<feature type="transmembrane region" description="Helical" evidence="1">
    <location>
        <begin position="104"/>
        <end position="124"/>
    </location>
</feature>
<dbReference type="Gramene" id="TraesARI6D03G03750700.1">
    <property type="protein sequence ID" value="TraesARI6D03G03750700.1"/>
    <property type="gene ID" value="TraesARI6D03G03750700"/>
</dbReference>
<feature type="transmembrane region" description="Helical" evidence="1">
    <location>
        <begin position="77"/>
        <end position="97"/>
    </location>
</feature>
<dbReference type="Gramene" id="TraesLDM6D03G03790160.1">
    <property type="protein sequence ID" value="TraesLDM6D03G03790160.1"/>
    <property type="gene ID" value="TraesLDM6D03G03790160"/>
</dbReference>
<evidence type="ECO:0000256" key="1">
    <source>
        <dbReference type="SAM" id="Phobius"/>
    </source>
</evidence>
<dbReference type="GeneID" id="123145984"/>
<dbReference type="InterPro" id="IPR025315">
    <property type="entry name" value="DUF4220"/>
</dbReference>
<dbReference type="Gramene" id="TraesARI6D03G03750700.2">
    <property type="protein sequence ID" value="TraesARI6D03G03750700.2"/>
    <property type="gene ID" value="TraesARI6D03G03750700"/>
</dbReference>
<dbReference type="Gramene" id="TraesSYM6D03G03734100.4">
    <property type="protein sequence ID" value="TraesSYM6D03G03734100.4"/>
    <property type="gene ID" value="TraesSYM6D03G03734100"/>
</dbReference>
<dbReference type="Gramene" id="TraesNOR6D03G03826830.4">
    <property type="protein sequence ID" value="TraesNOR6D03G03826830.4"/>
    <property type="gene ID" value="TraesNOR6D03G03826830"/>
</dbReference>
<sequence>MAGGGIVQLWANSGIRIVVLLSFTFQVFLFFCGGIRRQRRAASPLLAALLWLVYLLADSTAIYALGYLSHSTPHKLAAFWAPLLLVHLGGPDSITAYTIDDSRLWLRHLLTLVVQTLGAAYVLYKYVTSAGRLLLSASVLMFTVGVLKYGERTWALRCGSLEGIKSRIRYKEVPGSKYFGDTVKNNLLNQKDDNEEELLILAHSLLGQCMKCFAGSYVWLVDCPPWVYPLEEDDTDLYKFVEMQLSLMYDIMYTKAWVIHTWYGYFTRVFSLVATIVTILLFSFSNKNGYSRVDVRITYFLLAGAVTLEIISVLTTIGSIWMCAWLCSLKRTHLLVNVLKFLRRLVRSASKRRHSISIGQYNLLHFCTRDKNELGSKAAKKMGLDKWWTSLHFVCTADISKTSLPVLLLETKTKLDPEYSKGIQILERSGLRKEQAGWSHWSLSLNLDFGKSLLIWHLATDVYLIRSKEVGRQENLAKTVQMLSNYMMFLLVTKPDMLPGYIDKTWLERTRDSLEEDWLSEDQENTESPKKWWGMLKKQFRNDGPNGSRIQQIEQLASNFHSRFLSDHEGKWEYAPPKHEEAGPQKHYWAADVHATELAAEFLHLESSVPNLLQVIIQVWLEMLFYAAGRCGPESHARQLSRGGEFITVVWLLTQHFNPDYLDNV</sequence>
<dbReference type="Gramene" id="TraesARI6D03G03750700.4">
    <property type="protein sequence ID" value="TraesARI6D03G03750700.4"/>
    <property type="gene ID" value="TraesARI6D03G03750700"/>
</dbReference>
<dbReference type="RefSeq" id="XP_044421473.1">
    <property type="nucleotide sequence ID" value="XM_044565538.1"/>
</dbReference>
<dbReference type="Gramene" id="TraesNOR6D03G03826830.2">
    <property type="protein sequence ID" value="TraesNOR6D03G03826830.2"/>
    <property type="gene ID" value="TraesNOR6D03G03826830"/>
</dbReference>
<feature type="transmembrane region" description="Helical" evidence="1">
    <location>
        <begin position="45"/>
        <end position="65"/>
    </location>
</feature>
<dbReference type="Gramene" id="TraesARI6D03G03750700.3">
    <property type="protein sequence ID" value="TraesARI6D03G03750700.3"/>
    <property type="gene ID" value="TraesARI6D03G03750700"/>
</dbReference>
<feature type="transmembrane region" description="Helical" evidence="1">
    <location>
        <begin position="262"/>
        <end position="285"/>
    </location>
</feature>
<feature type="transmembrane region" description="Helical" evidence="1">
    <location>
        <begin position="15"/>
        <end position="33"/>
    </location>
</feature>
<dbReference type="Gramene" id="TraesROB_scaffold_121411_01G000100.1">
    <property type="protein sequence ID" value="TraesROB_scaffold_121411_01G000100.1"/>
    <property type="gene ID" value="TraesROB_scaffold_121411_01G000100"/>
</dbReference>
<feature type="transmembrane region" description="Helical" evidence="1">
    <location>
        <begin position="297"/>
        <end position="322"/>
    </location>
</feature>
<dbReference type="Gramene" id="TraesNOR6D03G03826830.3">
    <property type="protein sequence ID" value="TraesNOR6D03G03826830.3"/>
    <property type="gene ID" value="TraesNOR6D03G03826830"/>
</dbReference>
<dbReference type="EnsemblPlants" id="TraesCS6D02G353000.1">
    <property type="protein sequence ID" value="TraesCS6D02G353000.1"/>
    <property type="gene ID" value="TraesCS6D02G353000"/>
</dbReference>
<evidence type="ECO:0000313" key="3">
    <source>
        <dbReference type="EnsemblPlants" id="TraesCS6D02G353000.1"/>
    </source>
</evidence>
<evidence type="ECO:0000259" key="2">
    <source>
        <dbReference type="Pfam" id="PF13968"/>
    </source>
</evidence>
<keyword evidence="1" id="KW-0472">Membrane</keyword>
<dbReference type="InterPro" id="IPR007658">
    <property type="entry name" value="DUF594"/>
</dbReference>
<keyword evidence="1" id="KW-1133">Transmembrane helix</keyword>
<dbReference type="Gramene" id="TraesJUL6D03G03819260.1">
    <property type="protein sequence ID" value="TraesJUL6D03G03819260.1"/>
    <property type="gene ID" value="TraesJUL6D03G03819260"/>
</dbReference>
<dbReference type="Gramene" id="TraesJUL6D03G03819260.4">
    <property type="protein sequence ID" value="TraesJUL6D03G03819260.4"/>
    <property type="gene ID" value="TraesJUL6D03G03819260"/>
</dbReference>
<dbReference type="Gramene" id="TraesCLE_scaffold_134516_01G000100.1">
    <property type="protein sequence ID" value="TraesCLE_scaffold_134516_01G000100.1"/>
    <property type="gene ID" value="TraesCLE_scaffold_134516_01G000100"/>
</dbReference>
<dbReference type="Gramene" id="TraesCS6D03G0815400.1">
    <property type="protein sequence ID" value="TraesCS6D03G0815400.1.CDS"/>
    <property type="gene ID" value="TraesCS6D03G0815400"/>
</dbReference>
<dbReference type="Gramene" id="TraesJUL6D03G03819260.3">
    <property type="protein sequence ID" value="TraesJUL6D03G03819260.3"/>
    <property type="gene ID" value="TraesJUL6D03G03819260"/>
</dbReference>
<dbReference type="Gramene" id="TraesLAC6D03G03736800.3">
    <property type="protein sequence ID" value="TraesLAC6D03G03736800.3"/>
    <property type="gene ID" value="TraesLAC6D03G03736800"/>
</dbReference>
<dbReference type="Gramene" id="TraesCS6D02G353000.1">
    <property type="protein sequence ID" value="TraesCS6D02G353000.1"/>
    <property type="gene ID" value="TraesCS6D02G353000"/>
</dbReference>
<proteinExistence type="predicted"/>
<dbReference type="Gramene" id="TraesLAC6D03G03736800.2">
    <property type="protein sequence ID" value="TraesLAC6D03G03736800.2"/>
    <property type="gene ID" value="TraesLAC6D03G03736800"/>
</dbReference>
<dbReference type="Gramene" id="TraesCAD_scaffold_116181_01G000100.1">
    <property type="protein sequence ID" value="TraesCAD_scaffold_116181_01G000100.1"/>
    <property type="gene ID" value="TraesCAD_scaffold_116181_01G000100"/>
</dbReference>
<dbReference type="Gramene" id="TraesSTA6D03G03779290.5">
    <property type="protein sequence ID" value="TraesSTA6D03G03779290.5"/>
    <property type="gene ID" value="TraesSTA6D03G03779290"/>
</dbReference>
<organism evidence="3">
    <name type="scientific">Triticum aestivum</name>
    <name type="common">Wheat</name>
    <dbReference type="NCBI Taxonomy" id="4565"/>
    <lineage>
        <taxon>Eukaryota</taxon>
        <taxon>Viridiplantae</taxon>
        <taxon>Streptophyta</taxon>
        <taxon>Embryophyta</taxon>
        <taxon>Tracheophyta</taxon>
        <taxon>Spermatophyta</taxon>
        <taxon>Magnoliopsida</taxon>
        <taxon>Liliopsida</taxon>
        <taxon>Poales</taxon>
        <taxon>Poaceae</taxon>
        <taxon>BOP clade</taxon>
        <taxon>Pooideae</taxon>
        <taxon>Triticodae</taxon>
        <taxon>Triticeae</taxon>
        <taxon>Triticinae</taxon>
        <taxon>Triticum</taxon>
    </lineage>
</organism>
<dbReference type="Gramene" id="TraesSTA6D03G03779290.1">
    <property type="protein sequence ID" value="TraesSTA6D03G03779290.1"/>
    <property type="gene ID" value="TraesSTA6D03G03779290"/>
</dbReference>
<accession>A0A3B6QNE0</accession>
<dbReference type="Gramene" id="TraesJAG6D03G03769070.1">
    <property type="protein sequence ID" value="TraesJAG6D03G03769070.1"/>
    <property type="gene ID" value="TraesJAG6D03G03769070"/>
</dbReference>
<evidence type="ECO:0000313" key="4">
    <source>
        <dbReference type="Proteomes" id="UP000019116"/>
    </source>
</evidence>
<dbReference type="Gramene" id="TraesLDM6D03G03790160.2">
    <property type="protein sequence ID" value="TraesLDM6D03G03790160.2"/>
    <property type="gene ID" value="TraesLDM6D03G03790160"/>
</dbReference>
<dbReference type="Gramene" id="TraesNOR6D03G03826830.1">
    <property type="protein sequence ID" value="TraesNOR6D03G03826830.1"/>
    <property type="gene ID" value="TraesNOR6D03G03826830"/>
</dbReference>
<dbReference type="AlphaFoldDB" id="A0A3B6QNE0"/>
<dbReference type="OMA" id="KPERSMI"/>
<dbReference type="OrthoDB" id="1689146at2759"/>
<feature type="transmembrane region" description="Helical" evidence="1">
    <location>
        <begin position="130"/>
        <end position="147"/>
    </location>
</feature>
<dbReference type="RefSeq" id="XP_044421474.1">
    <property type="nucleotide sequence ID" value="XM_044565539.1"/>
</dbReference>
<keyword evidence="4" id="KW-1185">Reference proteome</keyword>
<keyword evidence="1" id="KW-0812">Transmembrane</keyword>
<name>A0A3B6QNE0_WHEAT</name>